<gene>
    <name evidence="1" type="ORF">HJG63_012476</name>
</gene>
<sequence length="152" mass="17080">MDSTFTKFKYLSISWKNSVGISSLVCLGWCLFHNVSFPQMFDNSVISVLVRDEDPGLSFTVEAGVHFLNSSGKCSHDSESQFWLWKLKFSCFGEKGLRSSHQSLVVSASLFSKHGECLSPSDYHLRPCLFPATVYGSILNENLHVGELFSWL</sequence>
<dbReference type="AlphaFoldDB" id="A0A7J8EJX8"/>
<evidence type="ECO:0000313" key="1">
    <source>
        <dbReference type="EMBL" id="KAF6435730.1"/>
    </source>
</evidence>
<proteinExistence type="predicted"/>
<comment type="caution">
    <text evidence="1">The sequence shown here is derived from an EMBL/GenBank/DDBJ whole genome shotgun (WGS) entry which is preliminary data.</text>
</comment>
<dbReference type="Proteomes" id="UP000593571">
    <property type="component" value="Unassembled WGS sequence"/>
</dbReference>
<protein>
    <submittedName>
        <fullName evidence="1">Uncharacterized protein</fullName>
    </submittedName>
</protein>
<reference evidence="1 2" key="1">
    <citation type="journal article" date="2020" name="Nature">
        <title>Six reference-quality genomes reveal evolution of bat adaptations.</title>
        <authorList>
            <person name="Jebb D."/>
            <person name="Huang Z."/>
            <person name="Pippel M."/>
            <person name="Hughes G.M."/>
            <person name="Lavrichenko K."/>
            <person name="Devanna P."/>
            <person name="Winkler S."/>
            <person name="Jermiin L.S."/>
            <person name="Skirmuntt E.C."/>
            <person name="Katzourakis A."/>
            <person name="Burkitt-Gray L."/>
            <person name="Ray D.A."/>
            <person name="Sullivan K.A.M."/>
            <person name="Roscito J.G."/>
            <person name="Kirilenko B.M."/>
            <person name="Davalos L.M."/>
            <person name="Corthals A.P."/>
            <person name="Power M.L."/>
            <person name="Jones G."/>
            <person name="Ransome R.D."/>
            <person name="Dechmann D.K.N."/>
            <person name="Locatelli A.G."/>
            <person name="Puechmaille S.J."/>
            <person name="Fedrigo O."/>
            <person name="Jarvis E.D."/>
            <person name="Hiller M."/>
            <person name="Vernes S.C."/>
            <person name="Myers E.W."/>
            <person name="Teeling E.C."/>
        </authorList>
    </citation>
    <scope>NUCLEOTIDE SEQUENCE [LARGE SCALE GENOMIC DNA]</scope>
    <source>
        <strain evidence="1">MRouAeg1</strain>
        <tissue evidence="1">Muscle</tissue>
    </source>
</reference>
<organism evidence="1 2">
    <name type="scientific">Rousettus aegyptiacus</name>
    <name type="common">Egyptian fruit bat</name>
    <name type="synonym">Pteropus aegyptiacus</name>
    <dbReference type="NCBI Taxonomy" id="9407"/>
    <lineage>
        <taxon>Eukaryota</taxon>
        <taxon>Metazoa</taxon>
        <taxon>Chordata</taxon>
        <taxon>Craniata</taxon>
        <taxon>Vertebrata</taxon>
        <taxon>Euteleostomi</taxon>
        <taxon>Mammalia</taxon>
        <taxon>Eutheria</taxon>
        <taxon>Laurasiatheria</taxon>
        <taxon>Chiroptera</taxon>
        <taxon>Yinpterochiroptera</taxon>
        <taxon>Pteropodoidea</taxon>
        <taxon>Pteropodidae</taxon>
        <taxon>Rousettinae</taxon>
        <taxon>Rousettus</taxon>
    </lineage>
</organism>
<evidence type="ECO:0000313" key="2">
    <source>
        <dbReference type="Proteomes" id="UP000593571"/>
    </source>
</evidence>
<accession>A0A7J8EJX8</accession>
<keyword evidence="2" id="KW-1185">Reference proteome</keyword>
<name>A0A7J8EJX8_ROUAE</name>
<dbReference type="EMBL" id="JACASE010000009">
    <property type="protein sequence ID" value="KAF6435730.1"/>
    <property type="molecule type" value="Genomic_DNA"/>
</dbReference>